<reference evidence="1 2" key="1">
    <citation type="submission" date="2024-10" db="EMBL/GenBank/DDBJ databases">
        <authorList>
            <person name="Kim D."/>
        </authorList>
    </citation>
    <scope>NUCLEOTIDE SEQUENCE [LARGE SCALE GENOMIC DNA]</scope>
    <source>
        <strain evidence="1">Taebaek</strain>
    </source>
</reference>
<evidence type="ECO:0000313" key="2">
    <source>
        <dbReference type="Proteomes" id="UP001620645"/>
    </source>
</evidence>
<keyword evidence="2" id="KW-1185">Reference proteome</keyword>
<dbReference type="EMBL" id="JBICCN010000118">
    <property type="protein sequence ID" value="KAL3092567.1"/>
    <property type="molecule type" value="Genomic_DNA"/>
</dbReference>
<sequence length="117" mass="13671">MPNWQETAVKEAANFTKFSSLKCKRGRKTTKNYDIGGNGCPYESAHCYFMFCYDGSYKKGHFAEWGCHPAHGHFDPSQHYNYHWGCKTSMVLAPIDMSNEQHTFEEAYEKYRKDHNL</sequence>
<dbReference type="Proteomes" id="UP001620645">
    <property type="component" value="Unassembled WGS sequence"/>
</dbReference>
<proteinExistence type="predicted"/>
<accession>A0ABD2JPL3</accession>
<name>A0ABD2JPL3_HETSC</name>
<gene>
    <name evidence="1" type="ORF">niasHS_007776</name>
</gene>
<evidence type="ECO:0000313" key="1">
    <source>
        <dbReference type="EMBL" id="KAL3092567.1"/>
    </source>
</evidence>
<organism evidence="1 2">
    <name type="scientific">Heterodera schachtii</name>
    <name type="common">Sugarbeet cyst nematode worm</name>
    <name type="synonym">Tylenchus schachtii</name>
    <dbReference type="NCBI Taxonomy" id="97005"/>
    <lineage>
        <taxon>Eukaryota</taxon>
        <taxon>Metazoa</taxon>
        <taxon>Ecdysozoa</taxon>
        <taxon>Nematoda</taxon>
        <taxon>Chromadorea</taxon>
        <taxon>Rhabditida</taxon>
        <taxon>Tylenchina</taxon>
        <taxon>Tylenchomorpha</taxon>
        <taxon>Tylenchoidea</taxon>
        <taxon>Heteroderidae</taxon>
        <taxon>Heteroderinae</taxon>
        <taxon>Heterodera</taxon>
    </lineage>
</organism>
<comment type="caution">
    <text evidence="1">The sequence shown here is derived from an EMBL/GenBank/DDBJ whole genome shotgun (WGS) entry which is preliminary data.</text>
</comment>
<dbReference type="AlphaFoldDB" id="A0ABD2JPL3"/>
<protein>
    <submittedName>
        <fullName evidence="1">Uncharacterized protein</fullName>
    </submittedName>
</protein>